<keyword evidence="1" id="KW-0805">Transcription regulation</keyword>
<proteinExistence type="predicted"/>
<dbReference type="Gene3D" id="3.40.50.2300">
    <property type="match status" value="2"/>
</dbReference>
<evidence type="ECO:0000256" key="2">
    <source>
        <dbReference type="ARBA" id="ARBA00023125"/>
    </source>
</evidence>
<dbReference type="SMART" id="SM00354">
    <property type="entry name" value="HTH_LACI"/>
    <property type="match status" value="1"/>
</dbReference>
<dbReference type="Pfam" id="PF13377">
    <property type="entry name" value="Peripla_BP_3"/>
    <property type="match status" value="1"/>
</dbReference>
<dbReference type="CDD" id="cd06267">
    <property type="entry name" value="PBP1_LacI_sugar_binding-like"/>
    <property type="match status" value="1"/>
</dbReference>
<dbReference type="GO" id="GO:0000976">
    <property type="term" value="F:transcription cis-regulatory region binding"/>
    <property type="evidence" value="ECO:0007669"/>
    <property type="project" value="TreeGrafter"/>
</dbReference>
<keyword evidence="6" id="KW-1185">Reference proteome</keyword>
<dbReference type="PRINTS" id="PR00036">
    <property type="entry name" value="HTHLACI"/>
</dbReference>
<dbReference type="PANTHER" id="PTHR30146:SF109">
    <property type="entry name" value="HTH-TYPE TRANSCRIPTIONAL REGULATOR GALS"/>
    <property type="match status" value="1"/>
</dbReference>
<evidence type="ECO:0000313" key="5">
    <source>
        <dbReference type="EMBL" id="KGX84784.1"/>
    </source>
</evidence>
<gene>
    <name evidence="5" type="ORF">N784_11880</name>
</gene>
<dbReference type="GO" id="GO:0003700">
    <property type="term" value="F:DNA-binding transcription factor activity"/>
    <property type="evidence" value="ECO:0007669"/>
    <property type="project" value="TreeGrafter"/>
</dbReference>
<reference evidence="5 6" key="1">
    <citation type="submission" date="2013-08" db="EMBL/GenBank/DDBJ databases">
        <authorList>
            <person name="Huang J."/>
            <person name="Wang G."/>
        </authorList>
    </citation>
    <scope>NUCLEOTIDE SEQUENCE [LARGE SCALE GENOMIC DNA]</scope>
    <source>
        <strain evidence="5 6">JSM 072002</strain>
    </source>
</reference>
<protein>
    <submittedName>
        <fullName evidence="5">LacI family transcriptional regulator</fullName>
    </submittedName>
</protein>
<evidence type="ECO:0000256" key="1">
    <source>
        <dbReference type="ARBA" id="ARBA00023015"/>
    </source>
</evidence>
<dbReference type="PROSITE" id="PS00356">
    <property type="entry name" value="HTH_LACI_1"/>
    <property type="match status" value="1"/>
</dbReference>
<name>A0A0A5FYB4_9BACI</name>
<sequence length="341" mass="37831">MPTNKKVTITDVAKKANVSVATVSRILNNRDGKIKISQKTTDRVLTVANELGYQLNPFAASLRTKRTGVIGAIVRDISDPFLVKVVKAVQHYAHHNGVELFLANTDYKSETAHQQLKLMVNHWFDGLIILDNLSEEDAFIQRLKHQQTPFVSITGESSCSLKPVVHTDDVNGVQQAIDHFIQLGHEHIGYIGNALPGVQMRYDYFCKYMKKRNLQVNSLYVQPEVTGREDIAEFMEGILACKQPPTAIFCATDALALKLVNVAGQYNVSIPNELSIIGFDNIDEAADYYPALTTVSQSSDQLASQAVDLLMEIINTEQPIKKEIVIPPELVVRESTSVPKG</sequence>
<dbReference type="EMBL" id="AVPG01000031">
    <property type="protein sequence ID" value="KGX84784.1"/>
    <property type="molecule type" value="Genomic_DNA"/>
</dbReference>
<dbReference type="CDD" id="cd01392">
    <property type="entry name" value="HTH_LacI"/>
    <property type="match status" value="1"/>
</dbReference>
<comment type="caution">
    <text evidence="5">The sequence shown here is derived from an EMBL/GenBank/DDBJ whole genome shotgun (WGS) entry which is preliminary data.</text>
</comment>
<dbReference type="InterPro" id="IPR028082">
    <property type="entry name" value="Peripla_BP_I"/>
</dbReference>
<dbReference type="InterPro" id="IPR000843">
    <property type="entry name" value="HTH_LacI"/>
</dbReference>
<dbReference type="RefSeq" id="WP_036836046.1">
    <property type="nucleotide sequence ID" value="NZ_AVPG01000031.1"/>
</dbReference>
<dbReference type="PROSITE" id="PS50932">
    <property type="entry name" value="HTH_LACI_2"/>
    <property type="match status" value="1"/>
</dbReference>
<dbReference type="PANTHER" id="PTHR30146">
    <property type="entry name" value="LACI-RELATED TRANSCRIPTIONAL REPRESSOR"/>
    <property type="match status" value="1"/>
</dbReference>
<evidence type="ECO:0000256" key="3">
    <source>
        <dbReference type="ARBA" id="ARBA00023163"/>
    </source>
</evidence>
<dbReference type="InterPro" id="IPR046335">
    <property type="entry name" value="LacI/GalR-like_sensor"/>
</dbReference>
<dbReference type="Pfam" id="PF00356">
    <property type="entry name" value="LacI"/>
    <property type="match status" value="1"/>
</dbReference>
<keyword evidence="2" id="KW-0238">DNA-binding</keyword>
<dbReference type="Proteomes" id="UP000030401">
    <property type="component" value="Unassembled WGS sequence"/>
</dbReference>
<dbReference type="STRING" id="1385512.N784_11880"/>
<dbReference type="InterPro" id="IPR010982">
    <property type="entry name" value="Lambda_DNA-bd_dom_sf"/>
</dbReference>
<evidence type="ECO:0000313" key="6">
    <source>
        <dbReference type="Proteomes" id="UP000030401"/>
    </source>
</evidence>
<dbReference type="Gene3D" id="1.10.260.40">
    <property type="entry name" value="lambda repressor-like DNA-binding domains"/>
    <property type="match status" value="1"/>
</dbReference>
<feature type="domain" description="HTH lacI-type" evidence="4">
    <location>
        <begin position="7"/>
        <end position="64"/>
    </location>
</feature>
<organism evidence="5 6">
    <name type="scientific">Pontibacillus litoralis JSM 072002</name>
    <dbReference type="NCBI Taxonomy" id="1385512"/>
    <lineage>
        <taxon>Bacteria</taxon>
        <taxon>Bacillati</taxon>
        <taxon>Bacillota</taxon>
        <taxon>Bacilli</taxon>
        <taxon>Bacillales</taxon>
        <taxon>Bacillaceae</taxon>
        <taxon>Pontibacillus</taxon>
    </lineage>
</organism>
<dbReference type="SUPFAM" id="SSF53822">
    <property type="entry name" value="Periplasmic binding protein-like I"/>
    <property type="match status" value="1"/>
</dbReference>
<accession>A0A0A5FYB4</accession>
<keyword evidence="3" id="KW-0804">Transcription</keyword>
<evidence type="ECO:0000259" key="4">
    <source>
        <dbReference type="PROSITE" id="PS50932"/>
    </source>
</evidence>
<dbReference type="AlphaFoldDB" id="A0A0A5FYB4"/>
<dbReference type="SUPFAM" id="SSF47413">
    <property type="entry name" value="lambda repressor-like DNA-binding domains"/>
    <property type="match status" value="1"/>
</dbReference>
<dbReference type="eggNOG" id="COG1609">
    <property type="taxonomic scope" value="Bacteria"/>
</dbReference>
<dbReference type="OrthoDB" id="9788209at2"/>